<dbReference type="Pfam" id="PF01607">
    <property type="entry name" value="CBM_14"/>
    <property type="match status" value="1"/>
</dbReference>
<dbReference type="Gene3D" id="2.170.140.10">
    <property type="entry name" value="Chitin binding domain"/>
    <property type="match status" value="1"/>
</dbReference>
<dbReference type="InterPro" id="IPR036508">
    <property type="entry name" value="Chitin-bd_dom_sf"/>
</dbReference>
<evidence type="ECO:0000313" key="4">
    <source>
        <dbReference type="Proteomes" id="UP001497382"/>
    </source>
</evidence>
<feature type="domain" description="Chitin-binding type-2" evidence="2">
    <location>
        <begin position="193"/>
        <end position="252"/>
    </location>
</feature>
<keyword evidence="4" id="KW-1185">Reference proteome</keyword>
<organism evidence="3 4">
    <name type="scientific">Larinioides sclopetarius</name>
    <dbReference type="NCBI Taxonomy" id="280406"/>
    <lineage>
        <taxon>Eukaryota</taxon>
        <taxon>Metazoa</taxon>
        <taxon>Ecdysozoa</taxon>
        <taxon>Arthropoda</taxon>
        <taxon>Chelicerata</taxon>
        <taxon>Arachnida</taxon>
        <taxon>Araneae</taxon>
        <taxon>Araneomorphae</taxon>
        <taxon>Entelegynae</taxon>
        <taxon>Araneoidea</taxon>
        <taxon>Araneidae</taxon>
        <taxon>Larinioides</taxon>
    </lineage>
</organism>
<evidence type="ECO:0000313" key="3">
    <source>
        <dbReference type="EMBL" id="CAL1267550.1"/>
    </source>
</evidence>
<dbReference type="InterPro" id="IPR052976">
    <property type="entry name" value="Scoloptoxin-like"/>
</dbReference>
<dbReference type="PROSITE" id="PS50940">
    <property type="entry name" value="CHIT_BIND_II"/>
    <property type="match status" value="1"/>
</dbReference>
<dbReference type="Proteomes" id="UP001497382">
    <property type="component" value="Unassembled WGS sequence"/>
</dbReference>
<sequence>MGIYSAFLFCFLIGIVASEEVSIDDSAHDSLVPVTLFVTAEQYQACKEYGDCTFTPQSVSLNESGDINERSYFELCRKIHFKMAKLEVEHPEVKYIKLKLMQMLDFPECDLEPEKGELVGMKILNFVKNSIEKLKVELQDKLKKPEPIPTVETTTSEEEITAEPEPGHPILVGSIRGIPGIHFPNYTEIPITSFSCSDKTLIPGFYADLETGCQVFHLCYEHRRESFLCPIGTIFNQPILACDYWYSVNCSLAPFNYEDPNIPEPEKIPVVIEEIEKHPKKVVSEDFLKFLPVKAKVDHISKFHKPITASKLNPVTLEDTEVIADKIFDGILSLGSQVITKTSDVLHKIPDPQYEIPVASKYFPTEDKLASQVFSTFSKAKKVTSAAKLTAAAKLASAAAFTSGKAKIASIAASAAAIPIVKAKVASAAAIPIVKAKVASAAAIPIVKAKVASAAAIPIVKAKVASAAAIPIVKAKVASAAAIPMIKTKVAASVKIPLAKAKAASVKIPLAKAKAASVKIPLIKGKLFTLPLAKTKLGAAAIPAIKAKKMAMPYLKMAALKPKFVMAPLKAKSAVALPIMKAKLAKAAISPLTKKALALGYLKLLKAKKLALMG</sequence>
<dbReference type="GO" id="GO:0008061">
    <property type="term" value="F:chitin binding"/>
    <property type="evidence" value="ECO:0007669"/>
    <property type="project" value="InterPro"/>
</dbReference>
<dbReference type="AlphaFoldDB" id="A0AAV1Z7H0"/>
<feature type="chain" id="PRO_5043740856" description="Chitin-binding type-2 domain-containing protein" evidence="1">
    <location>
        <begin position="19"/>
        <end position="614"/>
    </location>
</feature>
<reference evidence="3 4" key="1">
    <citation type="submission" date="2024-04" db="EMBL/GenBank/DDBJ databases">
        <authorList>
            <person name="Rising A."/>
            <person name="Reimegard J."/>
            <person name="Sonavane S."/>
            <person name="Akerstrom W."/>
            <person name="Nylinder S."/>
            <person name="Hedman E."/>
            <person name="Kallberg Y."/>
        </authorList>
    </citation>
    <scope>NUCLEOTIDE SEQUENCE [LARGE SCALE GENOMIC DNA]</scope>
</reference>
<protein>
    <recommendedName>
        <fullName evidence="2">Chitin-binding type-2 domain-containing protein</fullName>
    </recommendedName>
</protein>
<name>A0AAV1Z7H0_9ARAC</name>
<evidence type="ECO:0000259" key="2">
    <source>
        <dbReference type="PROSITE" id="PS50940"/>
    </source>
</evidence>
<keyword evidence="1" id="KW-0732">Signal</keyword>
<dbReference type="GO" id="GO:0005576">
    <property type="term" value="C:extracellular region"/>
    <property type="evidence" value="ECO:0007669"/>
    <property type="project" value="InterPro"/>
</dbReference>
<dbReference type="SMART" id="SM00494">
    <property type="entry name" value="ChtBD2"/>
    <property type="match status" value="1"/>
</dbReference>
<gene>
    <name evidence="3" type="ORF">LARSCL_LOCUS3739</name>
</gene>
<dbReference type="SUPFAM" id="SSF57625">
    <property type="entry name" value="Invertebrate chitin-binding proteins"/>
    <property type="match status" value="1"/>
</dbReference>
<proteinExistence type="predicted"/>
<feature type="signal peptide" evidence="1">
    <location>
        <begin position="1"/>
        <end position="18"/>
    </location>
</feature>
<accession>A0AAV1Z7H0</accession>
<dbReference type="EMBL" id="CAXIEN010000029">
    <property type="protein sequence ID" value="CAL1267550.1"/>
    <property type="molecule type" value="Genomic_DNA"/>
</dbReference>
<dbReference type="InterPro" id="IPR002557">
    <property type="entry name" value="Chitin-bd_dom"/>
</dbReference>
<dbReference type="PANTHER" id="PTHR22933:SF43">
    <property type="entry name" value="LP10131P"/>
    <property type="match status" value="1"/>
</dbReference>
<comment type="caution">
    <text evidence="3">The sequence shown here is derived from an EMBL/GenBank/DDBJ whole genome shotgun (WGS) entry which is preliminary data.</text>
</comment>
<dbReference type="PANTHER" id="PTHR22933">
    <property type="entry name" value="FI18007P1-RELATED"/>
    <property type="match status" value="1"/>
</dbReference>
<evidence type="ECO:0000256" key="1">
    <source>
        <dbReference type="SAM" id="SignalP"/>
    </source>
</evidence>